<dbReference type="Pfam" id="PF24517">
    <property type="entry name" value="CBM96"/>
    <property type="match status" value="1"/>
</dbReference>
<evidence type="ECO:0000259" key="7">
    <source>
        <dbReference type="Pfam" id="PF24517"/>
    </source>
</evidence>
<dbReference type="InterPro" id="IPR055372">
    <property type="entry name" value="CBM96"/>
</dbReference>
<comment type="subcellular location">
    <subcellularLocation>
        <location evidence="1">Secreted</location>
    </subcellularLocation>
</comment>
<accession>A0A5M8QQ74</accession>
<evidence type="ECO:0000256" key="3">
    <source>
        <dbReference type="ARBA" id="ARBA00022729"/>
    </source>
</evidence>
<dbReference type="NCBIfam" id="NF033679">
    <property type="entry name" value="DNRLRE_dom"/>
    <property type="match status" value="1"/>
</dbReference>
<evidence type="ECO:0000256" key="1">
    <source>
        <dbReference type="ARBA" id="ARBA00004613"/>
    </source>
</evidence>
<sequence>MKNPLLRNHLIKSLLAFVVFAQASVFAQPVIQWDKTIGSNGYDDLKSIMQDANGEYLLTGTGAWAQISGDRTEAGLEEDPWIVKLRPDGTKKWDDIVTPLSGPDWVYMAVRTSDGGLAIAGSTETAYFIRKLDYQRNVQWAKYFSSDSDAGIEIGFGEIHETADGGIIVGMSSTGGAKPAQGKDEASVGGYDYWIIKFSADGQVQWNNTIGGTGSDICRTVRQTTDGGYIVGGSSNSGIGFDKTEAPVTGSDMWIVKLDANGVVSWDKTIGGPAPTSLIQTADGGYVAGGYSSANAGGDKSENSKGGVDMWIVKLTSYGSVIWDRTIGGTGDDYCLAVIEQPDGSIIASGQTGSGAGADKTEASWGLTDLWVVKLSGSGVKVWDKTLGGSLIDRAERNSLISTLDGGFIVGGTSGSNASGNKTENSRGGDDYWVVKFAPEPSLAASPIRINAGGQAFTTATKKLFIADQYYAGLDRTSSIASGDILNTSNDVLYRSARCSPSFSYNIPVPNGEVSVYLHFAETYYGAPGKKGGKGSRQFHVNMEGSRKLTNYDIFAKAGGAMLATAETFTVNVTDGMLNIDFLTGAADLPRVSAIEVLPSPQRTLTFTPQADATVRDGIYQNQNFGSDPLLGTKGYVGTPRDLQRVSYLKFAIPGITNVKSAKLRVYGKNHENMEGITLVAGGVLDDSWTENGITKANAPSYLDPTAEARVLVNGELKYRDLDVTEFVRMQATGDKVVSLALATRSIRLLNFHSKENPSGFVPQLVIVTDNTINQVTRLGNEIEAEPKAEDALSSVIYPNPAKDHIMLEVSSGHKSEVDLELTNLAGSRFRLQRPEIEANSSRLKVGLPAQLPAGMYLLKVRSKEFSEVLKVLVKE</sequence>
<dbReference type="AlphaFoldDB" id="A0A5M8QQ74"/>
<evidence type="ECO:0000256" key="4">
    <source>
        <dbReference type="SAM" id="SignalP"/>
    </source>
</evidence>
<dbReference type="GO" id="GO:0005576">
    <property type="term" value="C:extracellular region"/>
    <property type="evidence" value="ECO:0007669"/>
    <property type="project" value="UniProtKB-SubCell"/>
</dbReference>
<name>A0A5M8QQ74_9BACT</name>
<feature type="chain" id="PRO_5024379878" evidence="4">
    <location>
        <begin position="28"/>
        <end position="876"/>
    </location>
</feature>
<feature type="domain" description="Carbohydrate-binding module family 96" evidence="7">
    <location>
        <begin position="604"/>
        <end position="768"/>
    </location>
</feature>
<evidence type="ECO:0000256" key="2">
    <source>
        <dbReference type="ARBA" id="ARBA00022525"/>
    </source>
</evidence>
<feature type="domain" description="Malectin" evidence="5">
    <location>
        <begin position="448"/>
        <end position="594"/>
    </location>
</feature>
<dbReference type="Gene3D" id="2.60.120.430">
    <property type="entry name" value="Galactose-binding lectin"/>
    <property type="match status" value="1"/>
</dbReference>
<feature type="signal peptide" evidence="4">
    <location>
        <begin position="1"/>
        <end position="27"/>
    </location>
</feature>
<evidence type="ECO:0000313" key="9">
    <source>
        <dbReference type="Proteomes" id="UP000323994"/>
    </source>
</evidence>
<dbReference type="InterPro" id="IPR026444">
    <property type="entry name" value="Secre_tail"/>
</dbReference>
<dbReference type="NCBIfam" id="TIGR04183">
    <property type="entry name" value="Por_Secre_tail"/>
    <property type="match status" value="1"/>
</dbReference>
<feature type="domain" description="Secretion system C-terminal sorting" evidence="6">
    <location>
        <begin position="797"/>
        <end position="873"/>
    </location>
</feature>
<evidence type="ECO:0000259" key="5">
    <source>
        <dbReference type="Pfam" id="PF11721"/>
    </source>
</evidence>
<keyword evidence="3 4" id="KW-0732">Signal</keyword>
<dbReference type="OrthoDB" id="1523346at2"/>
<keyword evidence="9" id="KW-1185">Reference proteome</keyword>
<reference evidence="8 9" key="1">
    <citation type="submission" date="2019-05" db="EMBL/GenBank/DDBJ databases">
        <authorList>
            <person name="Qu J.-H."/>
        </authorList>
    </citation>
    <scope>NUCLEOTIDE SEQUENCE [LARGE SCALE GENOMIC DNA]</scope>
    <source>
        <strain evidence="8 9">NS28</strain>
    </source>
</reference>
<keyword evidence="2" id="KW-0964">Secreted</keyword>
<evidence type="ECO:0000259" key="6">
    <source>
        <dbReference type="Pfam" id="PF18962"/>
    </source>
</evidence>
<organism evidence="8 9">
    <name type="scientific">Dyadobacter flavalbus</name>
    <dbReference type="NCBI Taxonomy" id="2579942"/>
    <lineage>
        <taxon>Bacteria</taxon>
        <taxon>Pseudomonadati</taxon>
        <taxon>Bacteroidota</taxon>
        <taxon>Cytophagia</taxon>
        <taxon>Cytophagales</taxon>
        <taxon>Spirosomataceae</taxon>
        <taxon>Dyadobacter</taxon>
    </lineage>
</organism>
<dbReference type="Pfam" id="PF11721">
    <property type="entry name" value="Malectin"/>
    <property type="match status" value="1"/>
</dbReference>
<evidence type="ECO:0000313" key="8">
    <source>
        <dbReference type="EMBL" id="KAA6438387.1"/>
    </source>
</evidence>
<dbReference type="Pfam" id="PF18962">
    <property type="entry name" value="Por_Secre_tail"/>
    <property type="match status" value="1"/>
</dbReference>
<dbReference type="InterPro" id="IPR021720">
    <property type="entry name" value="Malectin_dom"/>
</dbReference>
<protein>
    <submittedName>
        <fullName evidence="8">DNRLRE domain-containing protein</fullName>
    </submittedName>
</protein>
<dbReference type="InterPro" id="IPR008979">
    <property type="entry name" value="Galactose-bd-like_sf"/>
</dbReference>
<gene>
    <name evidence="8" type="ORF">FEM33_16995</name>
</gene>
<dbReference type="Proteomes" id="UP000323994">
    <property type="component" value="Unassembled WGS sequence"/>
</dbReference>
<dbReference type="EMBL" id="VBSN01000049">
    <property type="protein sequence ID" value="KAA6438387.1"/>
    <property type="molecule type" value="Genomic_DNA"/>
</dbReference>
<dbReference type="RefSeq" id="WP_139013190.1">
    <property type="nucleotide sequence ID" value="NZ_VBSN01000049.1"/>
</dbReference>
<proteinExistence type="predicted"/>
<dbReference type="SUPFAM" id="SSF49785">
    <property type="entry name" value="Galactose-binding domain-like"/>
    <property type="match status" value="1"/>
</dbReference>
<comment type="caution">
    <text evidence="8">The sequence shown here is derived from an EMBL/GenBank/DDBJ whole genome shotgun (WGS) entry which is preliminary data.</text>
</comment>
<dbReference type="PANTHER" id="PTHR42754">
    <property type="entry name" value="ENDOGLUCANASE"/>
    <property type="match status" value="1"/>
</dbReference>
<dbReference type="PANTHER" id="PTHR42754:SF1">
    <property type="entry name" value="LIPOPROTEIN"/>
    <property type="match status" value="1"/>
</dbReference>